<dbReference type="Proteomes" id="UP000053240">
    <property type="component" value="Unassembled WGS sequence"/>
</dbReference>
<dbReference type="EMBL" id="KQ459784">
    <property type="protein sequence ID" value="KPJ19951.1"/>
    <property type="molecule type" value="Genomic_DNA"/>
</dbReference>
<evidence type="ECO:0000313" key="3">
    <source>
        <dbReference type="Proteomes" id="UP000053240"/>
    </source>
</evidence>
<sequence length="152" mass="17422">MKANKLVIQAFAVILLLQLVDSKSTFDIPNLRSDPLKELSEDIKWLIPVRVKRSAIVYNRCPIGYKRLPPPITCMRCDFCPLSSEVVENGVWLALPGVRIKPNRVSDLSTQISDQTGWSARLIGTKREQESHVDRIPNRLYYKLKTDRLFIS</sequence>
<keyword evidence="1" id="KW-0732">Signal</keyword>
<gene>
    <name evidence="2" type="ORF">RR48_04112</name>
</gene>
<evidence type="ECO:0000313" key="2">
    <source>
        <dbReference type="EMBL" id="KPJ19951.1"/>
    </source>
</evidence>
<feature type="chain" id="PRO_5005857520" evidence="1">
    <location>
        <begin position="23"/>
        <end position="152"/>
    </location>
</feature>
<name>A0A0N0PEJ4_PAPMA</name>
<evidence type="ECO:0000256" key="1">
    <source>
        <dbReference type="SAM" id="SignalP"/>
    </source>
</evidence>
<proteinExistence type="predicted"/>
<protein>
    <submittedName>
        <fullName evidence="2">Uncharacterized protein</fullName>
    </submittedName>
</protein>
<feature type="signal peptide" evidence="1">
    <location>
        <begin position="1"/>
        <end position="22"/>
    </location>
</feature>
<dbReference type="InParanoid" id="A0A0N0PEJ4"/>
<organism evidence="2 3">
    <name type="scientific">Papilio machaon</name>
    <name type="common">Old World swallowtail butterfly</name>
    <dbReference type="NCBI Taxonomy" id="76193"/>
    <lineage>
        <taxon>Eukaryota</taxon>
        <taxon>Metazoa</taxon>
        <taxon>Ecdysozoa</taxon>
        <taxon>Arthropoda</taxon>
        <taxon>Hexapoda</taxon>
        <taxon>Insecta</taxon>
        <taxon>Pterygota</taxon>
        <taxon>Neoptera</taxon>
        <taxon>Endopterygota</taxon>
        <taxon>Lepidoptera</taxon>
        <taxon>Glossata</taxon>
        <taxon>Ditrysia</taxon>
        <taxon>Papilionoidea</taxon>
        <taxon>Papilionidae</taxon>
        <taxon>Papilioninae</taxon>
        <taxon>Papilio</taxon>
    </lineage>
</organism>
<reference evidence="2 3" key="1">
    <citation type="journal article" date="2015" name="Nat. Commun.">
        <title>Outbred genome sequencing and CRISPR/Cas9 gene editing in butterflies.</title>
        <authorList>
            <person name="Li X."/>
            <person name="Fan D."/>
            <person name="Zhang W."/>
            <person name="Liu G."/>
            <person name="Zhang L."/>
            <person name="Zhao L."/>
            <person name="Fang X."/>
            <person name="Chen L."/>
            <person name="Dong Y."/>
            <person name="Chen Y."/>
            <person name="Ding Y."/>
            <person name="Zhao R."/>
            <person name="Feng M."/>
            <person name="Zhu Y."/>
            <person name="Feng Y."/>
            <person name="Jiang X."/>
            <person name="Zhu D."/>
            <person name="Xiang H."/>
            <person name="Feng X."/>
            <person name="Li S."/>
            <person name="Wang J."/>
            <person name="Zhang G."/>
            <person name="Kronforst M.R."/>
            <person name="Wang W."/>
        </authorList>
    </citation>
    <scope>NUCLEOTIDE SEQUENCE [LARGE SCALE GENOMIC DNA]</scope>
    <source>
        <strain evidence="2">Ya'a_city_454_Pm</strain>
        <tissue evidence="2">Whole body</tissue>
    </source>
</reference>
<dbReference type="AlphaFoldDB" id="A0A0N0PEJ4"/>
<accession>A0A0N0PEJ4</accession>
<keyword evidence="3" id="KW-1185">Reference proteome</keyword>